<evidence type="ECO:0000313" key="2">
    <source>
        <dbReference type="Proteomes" id="UP001205906"/>
    </source>
</evidence>
<dbReference type="EMBL" id="JAMXQS010000005">
    <property type="protein sequence ID" value="MCO6050277.1"/>
    <property type="molecule type" value="Genomic_DNA"/>
</dbReference>
<dbReference type="Proteomes" id="UP001205906">
    <property type="component" value="Unassembled WGS sequence"/>
</dbReference>
<reference evidence="1 2" key="1">
    <citation type="submission" date="2022-06" db="EMBL/GenBank/DDBJ databases">
        <title>Mesorhizobium sp. strain RP14 Genome sequencing and assembly.</title>
        <authorList>
            <person name="Kim I."/>
        </authorList>
    </citation>
    <scope>NUCLEOTIDE SEQUENCE [LARGE SCALE GENOMIC DNA]</scope>
    <source>
        <strain evidence="2">RP14(2022)</strain>
    </source>
</reference>
<name>A0ABT1C623_9HYPH</name>
<gene>
    <name evidence="1" type="ORF">NGM99_10825</name>
</gene>
<organism evidence="1 2">
    <name type="scientific">Mesorhizobium liriopis</name>
    <dbReference type="NCBI Taxonomy" id="2953882"/>
    <lineage>
        <taxon>Bacteria</taxon>
        <taxon>Pseudomonadati</taxon>
        <taxon>Pseudomonadota</taxon>
        <taxon>Alphaproteobacteria</taxon>
        <taxon>Hyphomicrobiales</taxon>
        <taxon>Phyllobacteriaceae</taxon>
        <taxon>Mesorhizobium</taxon>
    </lineage>
</organism>
<sequence>MNTIANALRQATDLPGLPADYVQLLEMIATAAEAERDDSDPMQLRRDLHLIVGIMQRRYGDQAIPMAEQIAKRLGNMPFARVVISSLKRREREAQRASSKSA</sequence>
<protein>
    <submittedName>
        <fullName evidence="1">Uncharacterized protein</fullName>
    </submittedName>
</protein>
<accession>A0ABT1C623</accession>
<evidence type="ECO:0000313" key="1">
    <source>
        <dbReference type="EMBL" id="MCO6050277.1"/>
    </source>
</evidence>
<comment type="caution">
    <text evidence="1">The sequence shown here is derived from an EMBL/GenBank/DDBJ whole genome shotgun (WGS) entry which is preliminary data.</text>
</comment>
<keyword evidence="2" id="KW-1185">Reference proteome</keyword>
<proteinExistence type="predicted"/>
<dbReference type="RefSeq" id="WP_252818789.1">
    <property type="nucleotide sequence ID" value="NZ_JAMXQS010000005.1"/>
</dbReference>